<dbReference type="InterPro" id="IPR002347">
    <property type="entry name" value="SDR_fam"/>
</dbReference>
<keyword evidence="3" id="KW-1185">Reference proteome</keyword>
<gene>
    <name evidence="2" type="ORF">SLS62_002127</name>
</gene>
<accession>A0AAN9YSP1</accession>
<dbReference type="PANTHER" id="PTHR47534:SF3">
    <property type="entry name" value="ALCOHOL DEHYDROGENASE-LIKE C-TERMINAL DOMAIN-CONTAINING PROTEIN"/>
    <property type="match status" value="1"/>
</dbReference>
<dbReference type="Pfam" id="PF00106">
    <property type="entry name" value="adh_short"/>
    <property type="match status" value="1"/>
</dbReference>
<dbReference type="AlphaFoldDB" id="A0AAN9YSP1"/>
<comment type="caution">
    <text evidence="2">The sequence shown here is derived from an EMBL/GenBank/DDBJ whole genome shotgun (WGS) entry which is preliminary data.</text>
</comment>
<organism evidence="2 3">
    <name type="scientific">Diatrype stigma</name>
    <dbReference type="NCBI Taxonomy" id="117547"/>
    <lineage>
        <taxon>Eukaryota</taxon>
        <taxon>Fungi</taxon>
        <taxon>Dikarya</taxon>
        <taxon>Ascomycota</taxon>
        <taxon>Pezizomycotina</taxon>
        <taxon>Sordariomycetes</taxon>
        <taxon>Xylariomycetidae</taxon>
        <taxon>Xylariales</taxon>
        <taxon>Diatrypaceae</taxon>
        <taxon>Diatrype</taxon>
    </lineage>
</organism>
<evidence type="ECO:0000313" key="2">
    <source>
        <dbReference type="EMBL" id="KAK7755841.1"/>
    </source>
</evidence>
<dbReference type="EMBL" id="JAKJXP020000010">
    <property type="protein sequence ID" value="KAK7755841.1"/>
    <property type="molecule type" value="Genomic_DNA"/>
</dbReference>
<proteinExistence type="predicted"/>
<sequence>MVSLSAVLTSNSLIRSSLPPGLVAVFIGATSGIGEISVKTFAKYARKPRVYIVGRSQDAADRILAECASLNPEGQFSFTQADVSLIRGVDELCGKIKAKENSLNLLFLSAGVRSLDRKQTTEGLHLIAALNYYSRVRVISNLLPLLQKATSLRRIVTVGGGGYEGAIDTTDFQALRVPLPELRSHLITLITLGLEAVARTAPEVSIVHDYPGTVKTPLLKDLSEEMLRDTVFVPLEECGERHVYLATSAKYPPGSGGSVGVPLGDGLEVASGSTGEPGNGIYSVGQDGEGTSLAVQELLADLRGKGVVDAVRHHTEAEFKRITGE</sequence>
<protein>
    <submittedName>
        <fullName evidence="2">Uncharacterized protein</fullName>
    </submittedName>
</protein>
<keyword evidence="1" id="KW-0560">Oxidoreductase</keyword>
<dbReference type="Gene3D" id="3.40.50.720">
    <property type="entry name" value="NAD(P)-binding Rossmann-like Domain"/>
    <property type="match status" value="1"/>
</dbReference>
<dbReference type="SUPFAM" id="SSF51735">
    <property type="entry name" value="NAD(P)-binding Rossmann-fold domains"/>
    <property type="match status" value="1"/>
</dbReference>
<evidence type="ECO:0000313" key="3">
    <source>
        <dbReference type="Proteomes" id="UP001320420"/>
    </source>
</evidence>
<reference evidence="2 3" key="1">
    <citation type="submission" date="2024-02" db="EMBL/GenBank/DDBJ databases">
        <title>De novo assembly and annotation of 12 fungi associated with fruit tree decline syndrome in Ontario, Canada.</title>
        <authorList>
            <person name="Sulman M."/>
            <person name="Ellouze W."/>
            <person name="Ilyukhin E."/>
        </authorList>
    </citation>
    <scope>NUCLEOTIDE SEQUENCE [LARGE SCALE GENOMIC DNA]</scope>
    <source>
        <strain evidence="2 3">M11/M66-122</strain>
    </source>
</reference>
<dbReference type="InterPro" id="IPR052228">
    <property type="entry name" value="Sec_Metab_Biosynth_Oxidored"/>
</dbReference>
<dbReference type="GO" id="GO:0016491">
    <property type="term" value="F:oxidoreductase activity"/>
    <property type="evidence" value="ECO:0007669"/>
    <property type="project" value="UniProtKB-KW"/>
</dbReference>
<name>A0AAN9YSP1_9PEZI</name>
<dbReference type="PANTHER" id="PTHR47534">
    <property type="entry name" value="YALI0E05731P"/>
    <property type="match status" value="1"/>
</dbReference>
<dbReference type="Proteomes" id="UP001320420">
    <property type="component" value="Unassembled WGS sequence"/>
</dbReference>
<evidence type="ECO:0000256" key="1">
    <source>
        <dbReference type="ARBA" id="ARBA00023002"/>
    </source>
</evidence>
<dbReference type="InterPro" id="IPR036291">
    <property type="entry name" value="NAD(P)-bd_dom_sf"/>
</dbReference>